<dbReference type="GO" id="GO:0008270">
    <property type="term" value="F:zinc ion binding"/>
    <property type="evidence" value="ECO:0007669"/>
    <property type="project" value="UniProtKB-KW"/>
</dbReference>
<dbReference type="PANTHER" id="PTHR15860">
    <property type="entry name" value="UNCHARACTERIZED RING FINGER-CONTAINING PROTEIN"/>
    <property type="match status" value="1"/>
</dbReference>
<keyword evidence="10" id="KW-0862">Zinc</keyword>
<keyword evidence="5" id="KW-0808">Transferase</keyword>
<dbReference type="PROSITE" id="PS00518">
    <property type="entry name" value="ZF_RING_1"/>
    <property type="match status" value="1"/>
</dbReference>
<feature type="domain" description="RING-type" evidence="19">
    <location>
        <begin position="312"/>
        <end position="350"/>
    </location>
</feature>
<evidence type="ECO:0000256" key="4">
    <source>
        <dbReference type="ARBA" id="ARBA00012483"/>
    </source>
</evidence>
<feature type="region of interest" description="Disordered" evidence="17">
    <location>
        <begin position="1"/>
        <end position="38"/>
    </location>
</feature>
<dbReference type="InterPro" id="IPR013083">
    <property type="entry name" value="Znf_RING/FYVE/PHD"/>
</dbReference>
<keyword evidence="8 16" id="KW-0863">Zinc-finger</keyword>
<dbReference type="InterPro" id="IPR044235">
    <property type="entry name" value="RNFT1/2"/>
</dbReference>
<evidence type="ECO:0000256" key="5">
    <source>
        <dbReference type="ARBA" id="ARBA00022679"/>
    </source>
</evidence>
<name>A0A7J7T811_MYOMY</name>
<dbReference type="Gene3D" id="3.30.40.10">
    <property type="entry name" value="Zinc/RING finger domain, C3HC4 (zinc finger)"/>
    <property type="match status" value="1"/>
</dbReference>
<dbReference type="PANTHER" id="PTHR15860:SF1">
    <property type="entry name" value="E3 UBIQUITIN-PROTEIN LIGASE RNFT1"/>
    <property type="match status" value="1"/>
</dbReference>
<dbReference type="InterPro" id="IPR001841">
    <property type="entry name" value="Znf_RING"/>
</dbReference>
<dbReference type="GO" id="GO:0005783">
    <property type="term" value="C:endoplasmic reticulum"/>
    <property type="evidence" value="ECO:0007669"/>
    <property type="project" value="TreeGrafter"/>
</dbReference>
<dbReference type="Pfam" id="PF13639">
    <property type="entry name" value="zf-RING_2"/>
    <property type="match status" value="1"/>
</dbReference>
<evidence type="ECO:0000256" key="1">
    <source>
        <dbReference type="ARBA" id="ARBA00000900"/>
    </source>
</evidence>
<evidence type="ECO:0000256" key="8">
    <source>
        <dbReference type="ARBA" id="ARBA00022771"/>
    </source>
</evidence>
<evidence type="ECO:0000256" key="9">
    <source>
        <dbReference type="ARBA" id="ARBA00022786"/>
    </source>
</evidence>
<feature type="region of interest" description="Disordered" evidence="17">
    <location>
        <begin position="69"/>
        <end position="97"/>
    </location>
</feature>
<feature type="transmembrane region" description="Helical" evidence="18">
    <location>
        <begin position="202"/>
        <end position="231"/>
    </location>
</feature>
<evidence type="ECO:0000256" key="6">
    <source>
        <dbReference type="ARBA" id="ARBA00022692"/>
    </source>
</evidence>
<evidence type="ECO:0000256" key="12">
    <source>
        <dbReference type="ARBA" id="ARBA00023136"/>
    </source>
</evidence>
<gene>
    <name evidence="20" type="ORF">mMyoMyo1_016726</name>
</gene>
<evidence type="ECO:0000256" key="16">
    <source>
        <dbReference type="PROSITE-ProRule" id="PRU00175"/>
    </source>
</evidence>
<evidence type="ECO:0000259" key="19">
    <source>
        <dbReference type="PROSITE" id="PS50089"/>
    </source>
</evidence>
<keyword evidence="21" id="KW-1185">Reference proteome</keyword>
<sequence length="372" mass="42306">MQANCSQLQRVAGSEAASASQSVHTRLTEGSGLHSGDVHIQINSTPKECAENLSSRNIRSGVHSCTHGCVQSHSRNQSRNQARQPGDTSMESGDHGSSSYSEFRYLFKWLQKSLPYILILGVKLVMQHITGISLGIGLLTTFMYADKSIVNQVFLRERCSKIQCAWLLVFLAGSSVLLYYTFHSQSLYLSLIFLNPTLDYSSFWEVLWVVGITDFILKFLCMGLKCLILLVPSFIIPFKSKGYWYMLLEELCQYYRTFVPVPVWFRYLISYGEFGNITRRSLGILLALLYLILKSYGVAASKRQCSDVDDICSICQAEFQKPILLICQHIFCEECITLWFDREKTCPLCRTVILDHVNKWKDGATSSDFQIY</sequence>
<evidence type="ECO:0000256" key="15">
    <source>
        <dbReference type="ARBA" id="ARBA00042946"/>
    </source>
</evidence>
<comment type="function">
    <text evidence="13">E3 ubiquitin-protein ligase that acts in the endoplasmic reticulum (ER)-associated degradation (ERAD) pathway, which targets misfolded proteins that accumulate in the endoplasmic reticulum (ER) for ubiquitination and subsequent proteasome-mediated degradation. Protects cells from ER stress-induced apoptosis.</text>
</comment>
<dbReference type="CDD" id="cd16741">
    <property type="entry name" value="RING-HC_RNFT1"/>
    <property type="match status" value="1"/>
</dbReference>
<dbReference type="GO" id="GO:1904294">
    <property type="term" value="P:positive regulation of ERAD pathway"/>
    <property type="evidence" value="ECO:0007669"/>
    <property type="project" value="InterPro"/>
</dbReference>
<feature type="transmembrane region" description="Helical" evidence="18">
    <location>
        <begin position="277"/>
        <end position="293"/>
    </location>
</feature>
<evidence type="ECO:0000256" key="2">
    <source>
        <dbReference type="ARBA" id="ARBA00004127"/>
    </source>
</evidence>
<feature type="transmembrane region" description="Helical" evidence="18">
    <location>
        <begin position="164"/>
        <end position="182"/>
    </location>
</feature>
<evidence type="ECO:0000256" key="17">
    <source>
        <dbReference type="SAM" id="MobiDB-lite"/>
    </source>
</evidence>
<evidence type="ECO:0000256" key="18">
    <source>
        <dbReference type="SAM" id="Phobius"/>
    </source>
</evidence>
<dbReference type="VEuPathDB" id="HostDB:GeneID_118671645"/>
<reference evidence="20 21" key="1">
    <citation type="journal article" date="2020" name="Nature">
        <title>Six reference-quality genomes reveal evolution of bat adaptations.</title>
        <authorList>
            <person name="Jebb D."/>
            <person name="Huang Z."/>
            <person name="Pippel M."/>
            <person name="Hughes G.M."/>
            <person name="Lavrichenko K."/>
            <person name="Devanna P."/>
            <person name="Winkler S."/>
            <person name="Jermiin L.S."/>
            <person name="Skirmuntt E.C."/>
            <person name="Katzourakis A."/>
            <person name="Burkitt-Gray L."/>
            <person name="Ray D.A."/>
            <person name="Sullivan K.A.M."/>
            <person name="Roscito J.G."/>
            <person name="Kirilenko B.M."/>
            <person name="Davalos L.M."/>
            <person name="Corthals A.P."/>
            <person name="Power M.L."/>
            <person name="Jones G."/>
            <person name="Ransome R.D."/>
            <person name="Dechmann D.K.N."/>
            <person name="Locatelli A.G."/>
            <person name="Puechmaille S.J."/>
            <person name="Fedrigo O."/>
            <person name="Jarvis E.D."/>
            <person name="Hiller M."/>
            <person name="Vernes S.C."/>
            <person name="Myers E.W."/>
            <person name="Teeling E.C."/>
        </authorList>
    </citation>
    <scope>NUCLEOTIDE SEQUENCE [LARGE SCALE GENOMIC DNA]</scope>
    <source>
        <strain evidence="20">MMyoMyo1</strain>
        <tissue evidence="20">Flight muscle</tissue>
    </source>
</reference>
<keyword evidence="12 18" id="KW-0472">Membrane</keyword>
<keyword evidence="9" id="KW-0833">Ubl conjugation pathway</keyword>
<comment type="caution">
    <text evidence="20">The sequence shown here is derived from an EMBL/GenBank/DDBJ whole genome shotgun (WGS) entry which is preliminary data.</text>
</comment>
<dbReference type="EC" id="2.3.2.27" evidence="4"/>
<proteinExistence type="predicted"/>
<evidence type="ECO:0000256" key="11">
    <source>
        <dbReference type="ARBA" id="ARBA00022989"/>
    </source>
</evidence>
<dbReference type="PROSITE" id="PS50089">
    <property type="entry name" value="ZF_RING_2"/>
    <property type="match status" value="1"/>
</dbReference>
<comment type="pathway">
    <text evidence="3">Protein modification; protein ubiquitination.</text>
</comment>
<keyword evidence="7" id="KW-0479">Metal-binding</keyword>
<dbReference type="InterPro" id="IPR017907">
    <property type="entry name" value="Znf_RING_CS"/>
</dbReference>
<evidence type="ECO:0000256" key="13">
    <source>
        <dbReference type="ARBA" id="ARBA00037172"/>
    </source>
</evidence>
<dbReference type="FunFam" id="3.30.40.10:FF:000440">
    <property type="entry name" value="RING finger and transmembrane domain-containing protein 1"/>
    <property type="match status" value="1"/>
</dbReference>
<evidence type="ECO:0000256" key="3">
    <source>
        <dbReference type="ARBA" id="ARBA00004906"/>
    </source>
</evidence>
<comment type="catalytic activity">
    <reaction evidence="1">
        <text>S-ubiquitinyl-[E2 ubiquitin-conjugating enzyme]-L-cysteine + [acceptor protein]-L-lysine = [E2 ubiquitin-conjugating enzyme]-L-cysteine + N(6)-ubiquitinyl-[acceptor protein]-L-lysine.</text>
        <dbReference type="EC" id="2.3.2.27"/>
    </reaction>
</comment>
<feature type="transmembrane region" description="Helical" evidence="18">
    <location>
        <begin position="116"/>
        <end position="144"/>
    </location>
</feature>
<protein>
    <recommendedName>
        <fullName evidence="14">E3 ubiquitin-protein ligase RNFT1</fullName>
        <ecNumber evidence="4">2.3.2.27</ecNumber>
    </recommendedName>
    <alternativeName>
        <fullName evidence="15">RING finger and transmembrane domain-containing protein 1</fullName>
    </alternativeName>
</protein>
<dbReference type="EMBL" id="JABWUV010000017">
    <property type="protein sequence ID" value="KAF6296792.1"/>
    <property type="molecule type" value="Genomic_DNA"/>
</dbReference>
<dbReference type="Proteomes" id="UP000527355">
    <property type="component" value="Unassembled WGS sequence"/>
</dbReference>
<evidence type="ECO:0000256" key="7">
    <source>
        <dbReference type="ARBA" id="ARBA00022723"/>
    </source>
</evidence>
<evidence type="ECO:0000313" key="20">
    <source>
        <dbReference type="EMBL" id="KAF6296792.1"/>
    </source>
</evidence>
<keyword evidence="11 18" id="KW-1133">Transmembrane helix</keyword>
<comment type="subcellular location">
    <subcellularLocation>
        <location evidence="2">Endomembrane system</location>
        <topology evidence="2">Multi-pass membrane protein</topology>
    </subcellularLocation>
</comment>
<dbReference type="AlphaFoldDB" id="A0A7J7T811"/>
<dbReference type="GO" id="GO:0061630">
    <property type="term" value="F:ubiquitin protein ligase activity"/>
    <property type="evidence" value="ECO:0007669"/>
    <property type="project" value="UniProtKB-EC"/>
</dbReference>
<accession>A0A7J7T811</accession>
<evidence type="ECO:0000313" key="21">
    <source>
        <dbReference type="Proteomes" id="UP000527355"/>
    </source>
</evidence>
<evidence type="ECO:0000256" key="14">
    <source>
        <dbReference type="ARBA" id="ARBA00039413"/>
    </source>
</evidence>
<dbReference type="SUPFAM" id="SSF57850">
    <property type="entry name" value="RING/U-box"/>
    <property type="match status" value="1"/>
</dbReference>
<dbReference type="SMART" id="SM00184">
    <property type="entry name" value="RING"/>
    <property type="match status" value="1"/>
</dbReference>
<evidence type="ECO:0000256" key="10">
    <source>
        <dbReference type="ARBA" id="ARBA00022833"/>
    </source>
</evidence>
<organism evidence="20 21">
    <name type="scientific">Myotis myotis</name>
    <name type="common">Greater mouse-eared bat</name>
    <name type="synonym">Vespertilio myotis</name>
    <dbReference type="NCBI Taxonomy" id="51298"/>
    <lineage>
        <taxon>Eukaryota</taxon>
        <taxon>Metazoa</taxon>
        <taxon>Chordata</taxon>
        <taxon>Craniata</taxon>
        <taxon>Vertebrata</taxon>
        <taxon>Euteleostomi</taxon>
        <taxon>Mammalia</taxon>
        <taxon>Eutheria</taxon>
        <taxon>Laurasiatheria</taxon>
        <taxon>Chiroptera</taxon>
        <taxon>Yangochiroptera</taxon>
        <taxon>Vespertilionidae</taxon>
        <taxon>Myotis</taxon>
    </lineage>
</organism>
<keyword evidence="6 18" id="KW-0812">Transmembrane</keyword>